<evidence type="ECO:0000313" key="3">
    <source>
        <dbReference type="EMBL" id="CAJ62381.1"/>
    </source>
</evidence>
<sequence>MTRAERERGERLGGLLRAARGERSMVEVAAAAGVSPETLRKIEAGRIATPAFFTVAALAGVLGLSLDLLADACDPAALGALDPGPAVPAPDTTREHGHSRVAAMSRPAGAPPLAASNARQRDRVPLTPSR</sequence>
<dbReference type="EMBL" id="CT573213">
    <property type="protein sequence ID" value="CAJ62381.1"/>
    <property type="molecule type" value="Genomic_DNA"/>
</dbReference>
<feature type="region of interest" description="Disordered" evidence="1">
    <location>
        <begin position="79"/>
        <end position="130"/>
    </location>
</feature>
<dbReference type="STRING" id="326424.FRAAL3738"/>
<keyword evidence="4" id="KW-1185">Reference proteome</keyword>
<dbReference type="Pfam" id="PF13560">
    <property type="entry name" value="HTH_31"/>
    <property type="match status" value="1"/>
</dbReference>
<evidence type="ECO:0000259" key="2">
    <source>
        <dbReference type="PROSITE" id="PS50943"/>
    </source>
</evidence>
<dbReference type="SUPFAM" id="SSF47413">
    <property type="entry name" value="lambda repressor-like DNA-binding domains"/>
    <property type="match status" value="1"/>
</dbReference>
<accession>Q0RJD1</accession>
<dbReference type="CDD" id="cd00093">
    <property type="entry name" value="HTH_XRE"/>
    <property type="match status" value="1"/>
</dbReference>
<protein>
    <submittedName>
        <fullName evidence="3">Transcriptional regulator (Partial match)</fullName>
    </submittedName>
</protein>
<name>Q0RJD1_FRAAA</name>
<dbReference type="Proteomes" id="UP000000657">
    <property type="component" value="Chromosome"/>
</dbReference>
<dbReference type="Gene3D" id="1.10.260.40">
    <property type="entry name" value="lambda repressor-like DNA-binding domains"/>
    <property type="match status" value="1"/>
</dbReference>
<organism evidence="3 4">
    <name type="scientific">Frankia alni (strain DSM 45986 / CECT 9034 / ACN14a)</name>
    <dbReference type="NCBI Taxonomy" id="326424"/>
    <lineage>
        <taxon>Bacteria</taxon>
        <taxon>Bacillati</taxon>
        <taxon>Actinomycetota</taxon>
        <taxon>Actinomycetes</taxon>
        <taxon>Frankiales</taxon>
        <taxon>Frankiaceae</taxon>
        <taxon>Frankia</taxon>
    </lineage>
</organism>
<evidence type="ECO:0000313" key="4">
    <source>
        <dbReference type="Proteomes" id="UP000000657"/>
    </source>
</evidence>
<feature type="domain" description="HTH cro/C1-type" evidence="2">
    <location>
        <begin position="16"/>
        <end position="69"/>
    </location>
</feature>
<proteinExistence type="predicted"/>
<gene>
    <name evidence="3" type="ordered locus">FRAAL3738</name>
</gene>
<evidence type="ECO:0000256" key="1">
    <source>
        <dbReference type="SAM" id="MobiDB-lite"/>
    </source>
</evidence>
<dbReference type="SMART" id="SM00530">
    <property type="entry name" value="HTH_XRE"/>
    <property type="match status" value="1"/>
</dbReference>
<dbReference type="KEGG" id="fal:FRAAL3738"/>
<dbReference type="GO" id="GO:0003677">
    <property type="term" value="F:DNA binding"/>
    <property type="evidence" value="ECO:0007669"/>
    <property type="project" value="InterPro"/>
</dbReference>
<dbReference type="PROSITE" id="PS50943">
    <property type="entry name" value="HTH_CROC1"/>
    <property type="match status" value="1"/>
</dbReference>
<dbReference type="InterPro" id="IPR010982">
    <property type="entry name" value="Lambda_DNA-bd_dom_sf"/>
</dbReference>
<dbReference type="InterPro" id="IPR001387">
    <property type="entry name" value="Cro/C1-type_HTH"/>
</dbReference>
<dbReference type="AlphaFoldDB" id="Q0RJD1"/>
<dbReference type="eggNOG" id="COG1426">
    <property type="taxonomic scope" value="Bacteria"/>
</dbReference>
<dbReference type="HOGENOM" id="CLU_1934932_0_0_11"/>
<reference evidence="3 4" key="1">
    <citation type="journal article" date="2007" name="Genome Res.">
        <title>Genome characteristics of facultatively symbiotic Frankia sp. strains reflect host range and host plant biogeography.</title>
        <authorList>
            <person name="Normand P."/>
            <person name="Lapierre P."/>
            <person name="Tisa L.S."/>
            <person name="Gogarten J.P."/>
            <person name="Alloisio N."/>
            <person name="Bagnarol E."/>
            <person name="Bassi C.A."/>
            <person name="Berry A.M."/>
            <person name="Bickhart D.M."/>
            <person name="Choisne N."/>
            <person name="Couloux A."/>
            <person name="Cournoyer B."/>
            <person name="Cruveiller S."/>
            <person name="Daubin V."/>
            <person name="Demange N."/>
            <person name="Francino M.P."/>
            <person name="Goltsman E."/>
            <person name="Huang Y."/>
            <person name="Kopp O.R."/>
            <person name="Labarre L."/>
            <person name="Lapidus A."/>
            <person name="Lavire C."/>
            <person name="Marechal J."/>
            <person name="Martinez M."/>
            <person name="Mastronunzio J.E."/>
            <person name="Mullin B.C."/>
            <person name="Niemann J."/>
            <person name="Pujic P."/>
            <person name="Rawnsley T."/>
            <person name="Rouy Z."/>
            <person name="Schenowitz C."/>
            <person name="Sellstedt A."/>
            <person name="Tavares F."/>
            <person name="Tomkins J.P."/>
            <person name="Vallenet D."/>
            <person name="Valverde C."/>
            <person name="Wall L.G."/>
            <person name="Wang Y."/>
            <person name="Medigue C."/>
            <person name="Benson D.R."/>
        </authorList>
    </citation>
    <scope>NUCLEOTIDE SEQUENCE [LARGE SCALE GENOMIC DNA]</scope>
    <source>
        <strain evidence="4">DSM 45986 / CECT 9034 / ACN14a</strain>
    </source>
</reference>